<sequence>MFVQNVFVDTHDLRLPWVAFFTLCDVAAGSELTWDYGYSQTNVNVVCTNDACQCALAHTLLAEVVPMVVEVGSIVAELDHIVVEVGSMVAELGPLVAELGPLVAEPVPMVAAVDRVVAEVCSMMAEVEQVLAVIGFQTVEVYFLKAEIDSLMFEFG</sequence>
<comment type="caution">
    <text evidence="3">The sequence shown here is derived from an EMBL/GenBank/DDBJ whole genome shotgun (WGS) entry which is preliminary data.</text>
</comment>
<dbReference type="PANTHER" id="PTHR46024:SF1">
    <property type="entry name" value="HISTONE-LYSINE N-METHYLTRANSFERASE EGGLESS"/>
    <property type="match status" value="1"/>
</dbReference>
<reference evidence="3" key="1">
    <citation type="journal article" date="2021" name="Mol. Ecol. Resour.">
        <title>Apolygus lucorum genome provides insights into omnivorousness and mesophyll feeding.</title>
        <authorList>
            <person name="Liu Y."/>
            <person name="Liu H."/>
            <person name="Wang H."/>
            <person name="Huang T."/>
            <person name="Liu B."/>
            <person name="Yang B."/>
            <person name="Yin L."/>
            <person name="Li B."/>
            <person name="Zhang Y."/>
            <person name="Zhang S."/>
            <person name="Jiang F."/>
            <person name="Zhang X."/>
            <person name="Ren Y."/>
            <person name="Wang B."/>
            <person name="Wang S."/>
            <person name="Lu Y."/>
            <person name="Wu K."/>
            <person name="Fan W."/>
            <person name="Wang G."/>
        </authorList>
    </citation>
    <scope>NUCLEOTIDE SEQUENCE</scope>
    <source>
        <strain evidence="3">12Hb</strain>
    </source>
</reference>
<dbReference type="OrthoDB" id="5792673at2759"/>
<dbReference type="GO" id="GO:0010629">
    <property type="term" value="P:negative regulation of gene expression"/>
    <property type="evidence" value="ECO:0007669"/>
    <property type="project" value="TreeGrafter"/>
</dbReference>
<dbReference type="InterPro" id="IPR046341">
    <property type="entry name" value="SET_dom_sf"/>
</dbReference>
<keyword evidence="4" id="KW-1185">Reference proteome</keyword>
<gene>
    <name evidence="3" type="ORF">GE061_015202</name>
</gene>
<dbReference type="GO" id="GO:0070828">
    <property type="term" value="P:heterochromatin organization"/>
    <property type="evidence" value="ECO:0007669"/>
    <property type="project" value="TreeGrafter"/>
</dbReference>
<evidence type="ECO:0000256" key="1">
    <source>
        <dbReference type="ARBA" id="ARBA00004123"/>
    </source>
</evidence>
<proteinExistence type="predicted"/>
<accession>A0A8S9XPD2</accession>
<comment type="subcellular location">
    <subcellularLocation>
        <location evidence="1">Nucleus</location>
    </subcellularLocation>
</comment>
<dbReference type="EMBL" id="WIXP02000006">
    <property type="protein sequence ID" value="KAF6209455.1"/>
    <property type="molecule type" value="Genomic_DNA"/>
</dbReference>
<name>A0A8S9XPD2_APOLU</name>
<organism evidence="3 4">
    <name type="scientific">Apolygus lucorum</name>
    <name type="common">Small green plant bug</name>
    <name type="synonym">Lygocoris lucorum</name>
    <dbReference type="NCBI Taxonomy" id="248454"/>
    <lineage>
        <taxon>Eukaryota</taxon>
        <taxon>Metazoa</taxon>
        <taxon>Ecdysozoa</taxon>
        <taxon>Arthropoda</taxon>
        <taxon>Hexapoda</taxon>
        <taxon>Insecta</taxon>
        <taxon>Pterygota</taxon>
        <taxon>Neoptera</taxon>
        <taxon>Paraneoptera</taxon>
        <taxon>Hemiptera</taxon>
        <taxon>Heteroptera</taxon>
        <taxon>Panheteroptera</taxon>
        <taxon>Cimicomorpha</taxon>
        <taxon>Miridae</taxon>
        <taxon>Mirini</taxon>
        <taxon>Apolygus</taxon>
    </lineage>
</organism>
<evidence type="ECO:0008006" key="5">
    <source>
        <dbReference type="Google" id="ProtNLM"/>
    </source>
</evidence>
<dbReference type="AlphaFoldDB" id="A0A8S9XPD2"/>
<dbReference type="SUPFAM" id="SSF82199">
    <property type="entry name" value="SET domain"/>
    <property type="match status" value="1"/>
</dbReference>
<dbReference type="Proteomes" id="UP000466442">
    <property type="component" value="Unassembled WGS sequence"/>
</dbReference>
<dbReference type="GO" id="GO:0005634">
    <property type="term" value="C:nucleus"/>
    <property type="evidence" value="ECO:0007669"/>
    <property type="project" value="UniProtKB-SubCell"/>
</dbReference>
<dbReference type="Gene3D" id="2.170.270.10">
    <property type="entry name" value="SET domain"/>
    <property type="match status" value="1"/>
</dbReference>
<evidence type="ECO:0000256" key="2">
    <source>
        <dbReference type="ARBA" id="ARBA00023242"/>
    </source>
</evidence>
<dbReference type="InterPro" id="IPR051516">
    <property type="entry name" value="SETDB_methyltransferase"/>
</dbReference>
<dbReference type="GO" id="GO:0046974">
    <property type="term" value="F:histone H3K9 methyltransferase activity"/>
    <property type="evidence" value="ECO:0007669"/>
    <property type="project" value="TreeGrafter"/>
</dbReference>
<keyword evidence="2" id="KW-0539">Nucleus</keyword>
<evidence type="ECO:0000313" key="3">
    <source>
        <dbReference type="EMBL" id="KAF6209455.1"/>
    </source>
</evidence>
<dbReference type="PANTHER" id="PTHR46024">
    <property type="entry name" value="HISTONE-LYSINE N-METHYLTRANSFERASE EGGLESS"/>
    <property type="match status" value="1"/>
</dbReference>
<evidence type="ECO:0000313" key="4">
    <source>
        <dbReference type="Proteomes" id="UP000466442"/>
    </source>
</evidence>
<protein>
    <recommendedName>
        <fullName evidence="5">SET domain-containing protein</fullName>
    </recommendedName>
</protein>